<protein>
    <submittedName>
        <fullName evidence="1">Uncharacterized protein</fullName>
    </submittedName>
</protein>
<comment type="caution">
    <text evidence="1">The sequence shown here is derived from an EMBL/GenBank/DDBJ whole genome shotgun (WGS) entry which is preliminary data.</text>
</comment>
<dbReference type="Proteomes" id="UP001253193">
    <property type="component" value="Unassembled WGS sequence"/>
</dbReference>
<accession>A0AAW8PZZ3</accession>
<dbReference type="RefSeq" id="WP_311020463.1">
    <property type="nucleotide sequence ID" value="NZ_JAUHGG010000003.1"/>
</dbReference>
<evidence type="ECO:0000313" key="2">
    <source>
        <dbReference type="Proteomes" id="UP001253193"/>
    </source>
</evidence>
<proteinExistence type="predicted"/>
<reference evidence="1" key="1">
    <citation type="submission" date="2023-06" db="EMBL/GenBank/DDBJ databases">
        <title>Genomic Diversity of Vibrio spp. and Metagenomic Analysis of Pathogens in Florida Gulf Coastal Waters Following Hurricane Ian.</title>
        <authorList>
            <person name="Brumfield K.D."/>
        </authorList>
    </citation>
    <scope>NUCLEOTIDE SEQUENCE</scope>
    <source>
        <strain evidence="1">WBS2B-138</strain>
    </source>
</reference>
<dbReference type="AlphaFoldDB" id="A0AAW8PZZ3"/>
<organism evidence="1 2">
    <name type="scientific">Vibrio parahaemolyticus</name>
    <dbReference type="NCBI Taxonomy" id="670"/>
    <lineage>
        <taxon>Bacteria</taxon>
        <taxon>Pseudomonadati</taxon>
        <taxon>Pseudomonadota</taxon>
        <taxon>Gammaproteobacteria</taxon>
        <taxon>Vibrionales</taxon>
        <taxon>Vibrionaceae</taxon>
        <taxon>Vibrio</taxon>
    </lineage>
</organism>
<evidence type="ECO:0000313" key="1">
    <source>
        <dbReference type="EMBL" id="MDS1821557.1"/>
    </source>
</evidence>
<name>A0AAW8PZZ3_VIBPH</name>
<dbReference type="EMBL" id="JAUHGG010000003">
    <property type="protein sequence ID" value="MDS1821557.1"/>
    <property type="molecule type" value="Genomic_DNA"/>
</dbReference>
<gene>
    <name evidence="1" type="ORF">QX249_12865</name>
</gene>
<sequence>MMINEIAREMVSEAFEGDSEYFILTDKERIIDSISADIRSGLDVCVLDIFAHQEEILDERRLELTTHILENGLVIGDEFDGANSKNRAVVLPCQSGSKYKVTFFDAKSIYGHKSSDDLSVIAKAIIDEGITRRSERKEFEHRCENGDFLNLTVNLADKRKSSFN</sequence>